<accession>A0A183KYQ2</accession>
<dbReference type="AlphaFoldDB" id="A0A183KYQ2"/>
<evidence type="ECO:0000313" key="1">
    <source>
        <dbReference type="EMBL" id="VDP71494.1"/>
    </source>
</evidence>
<evidence type="ECO:0000313" key="2">
    <source>
        <dbReference type="Proteomes" id="UP000279833"/>
    </source>
</evidence>
<sequence length="66" mass="7783">MVHLKEYENHVLNSPHSHNMWVESNNKRECDPSLNHQLLIPNFDIIWSSSTGMHNLPPEMLKYQPC</sequence>
<dbReference type="WBParaSite" id="SCUD_0002020201-mRNA-1">
    <property type="protein sequence ID" value="SCUD_0002020201-mRNA-1"/>
    <property type="gene ID" value="SCUD_0002020201"/>
</dbReference>
<reference evidence="3" key="1">
    <citation type="submission" date="2016-06" db="UniProtKB">
        <authorList>
            <consortium name="WormBaseParasite"/>
        </authorList>
    </citation>
    <scope>IDENTIFICATION</scope>
</reference>
<dbReference type="EMBL" id="UZAK01043838">
    <property type="protein sequence ID" value="VDP71494.1"/>
    <property type="molecule type" value="Genomic_DNA"/>
</dbReference>
<name>A0A183KYQ2_9TREM</name>
<reference evidence="1 2" key="2">
    <citation type="submission" date="2018-11" db="EMBL/GenBank/DDBJ databases">
        <authorList>
            <consortium name="Pathogen Informatics"/>
        </authorList>
    </citation>
    <scope>NUCLEOTIDE SEQUENCE [LARGE SCALE GENOMIC DNA]</scope>
    <source>
        <strain evidence="1">Dakar</strain>
        <strain evidence="2">Dakar, Senegal</strain>
    </source>
</reference>
<protein>
    <submittedName>
        <fullName evidence="3">Ovule protein</fullName>
    </submittedName>
</protein>
<evidence type="ECO:0000313" key="3">
    <source>
        <dbReference type="WBParaSite" id="SCUD_0002020201-mRNA-1"/>
    </source>
</evidence>
<dbReference type="Proteomes" id="UP000279833">
    <property type="component" value="Unassembled WGS sequence"/>
</dbReference>
<keyword evidence="2" id="KW-1185">Reference proteome</keyword>
<proteinExistence type="predicted"/>
<organism evidence="3">
    <name type="scientific">Schistosoma curassoni</name>
    <dbReference type="NCBI Taxonomy" id="6186"/>
    <lineage>
        <taxon>Eukaryota</taxon>
        <taxon>Metazoa</taxon>
        <taxon>Spiralia</taxon>
        <taxon>Lophotrochozoa</taxon>
        <taxon>Platyhelminthes</taxon>
        <taxon>Trematoda</taxon>
        <taxon>Digenea</taxon>
        <taxon>Strigeidida</taxon>
        <taxon>Schistosomatoidea</taxon>
        <taxon>Schistosomatidae</taxon>
        <taxon>Schistosoma</taxon>
    </lineage>
</organism>
<gene>
    <name evidence="1" type="ORF">SCUD_LOCUS20200</name>
</gene>